<dbReference type="InterPro" id="IPR001932">
    <property type="entry name" value="PPM-type_phosphatase-like_dom"/>
</dbReference>
<evidence type="ECO:0000256" key="3">
    <source>
        <dbReference type="SAM" id="Phobius"/>
    </source>
</evidence>
<dbReference type="KEGG" id="cfi:Celf_0495"/>
<evidence type="ECO:0000256" key="1">
    <source>
        <dbReference type="ARBA" id="ARBA00022801"/>
    </source>
</evidence>
<feature type="transmembrane region" description="Helical" evidence="3">
    <location>
        <begin position="121"/>
        <end position="142"/>
    </location>
</feature>
<accession>F4H878</accession>
<dbReference type="Pfam" id="PF07228">
    <property type="entry name" value="SpoIIE"/>
    <property type="match status" value="1"/>
</dbReference>
<feature type="transmembrane region" description="Helical" evidence="3">
    <location>
        <begin position="7"/>
        <end position="28"/>
    </location>
</feature>
<dbReference type="InterPro" id="IPR052016">
    <property type="entry name" value="Bact_Sigma-Reg"/>
</dbReference>
<evidence type="ECO:0000313" key="5">
    <source>
        <dbReference type="EMBL" id="AEE44635.1"/>
    </source>
</evidence>
<reference evidence="5 6" key="1">
    <citation type="submission" date="2011-04" db="EMBL/GenBank/DDBJ databases">
        <title>Complete sequence of Cellulomonas fimi ATCC 484.</title>
        <authorList>
            <consortium name="US DOE Joint Genome Institute"/>
            <person name="Lucas S."/>
            <person name="Han J."/>
            <person name="Lapidus A."/>
            <person name="Cheng J.-F."/>
            <person name="Goodwin L."/>
            <person name="Pitluck S."/>
            <person name="Peters L."/>
            <person name="Chertkov O."/>
            <person name="Detter J.C."/>
            <person name="Han C."/>
            <person name="Tapia R."/>
            <person name="Land M."/>
            <person name="Hauser L."/>
            <person name="Kyrpides N."/>
            <person name="Ivanova N."/>
            <person name="Ovchinnikova G."/>
            <person name="Pagani I."/>
            <person name="Mead D."/>
            <person name="Brumm P."/>
            <person name="Woyke T."/>
        </authorList>
    </citation>
    <scope>NUCLEOTIDE SEQUENCE [LARGE SCALE GENOMIC DNA]</scope>
    <source>
        <strain evidence="6">ATCC 484 / DSM 20113 / JCM 1341 / NBRC 15513 / NCIMB 8980 / NCTC 7547</strain>
    </source>
</reference>
<feature type="transmembrane region" description="Helical" evidence="3">
    <location>
        <begin position="80"/>
        <end position="100"/>
    </location>
</feature>
<dbReference type="Gene3D" id="3.30.450.20">
    <property type="entry name" value="PAS domain"/>
    <property type="match status" value="1"/>
</dbReference>
<dbReference type="PANTHER" id="PTHR43156:SF2">
    <property type="entry name" value="STAGE II SPORULATION PROTEIN E"/>
    <property type="match status" value="1"/>
</dbReference>
<dbReference type="InterPro" id="IPR036457">
    <property type="entry name" value="PPM-type-like_dom_sf"/>
</dbReference>
<feature type="transmembrane region" description="Helical" evidence="3">
    <location>
        <begin position="154"/>
        <end position="175"/>
    </location>
</feature>
<organism evidence="5 6">
    <name type="scientific">Cellulomonas fimi (strain ATCC 484 / DSM 20113 / JCM 1341 / CCUG 24087 / LMG 16345 / NBRC 15513 / NCIMB 8980 / NCTC 7547 / NRS-133)</name>
    <dbReference type="NCBI Taxonomy" id="590998"/>
    <lineage>
        <taxon>Bacteria</taxon>
        <taxon>Bacillati</taxon>
        <taxon>Actinomycetota</taxon>
        <taxon>Actinomycetes</taxon>
        <taxon>Micrococcales</taxon>
        <taxon>Cellulomonadaceae</taxon>
        <taxon>Cellulomonas</taxon>
    </lineage>
</organism>
<dbReference type="AlphaFoldDB" id="F4H878"/>
<dbReference type="SMART" id="SM00331">
    <property type="entry name" value="PP2C_SIG"/>
    <property type="match status" value="1"/>
</dbReference>
<sequence length="693" mass="73046">MRRARRLLPELAFAVTYAAAVLLGRGTALQVSDLALVWPAASVAAAWALVRRRDRHAAVDVGVGVVLTVVLLVVTGMDVATASVLAAAAAAQVLVFALVLRRRRPELWRSRASQQLSMQDVWGFLEASVVASAVSAIPVGLATLTSDAWSWPTVVVWFARGSVSIFALGSTVVVLRAWWLQRRVEGRRRTRRRVEYALVTVLSPAAYLLWFVPGLDLPVAFPLIGLTVWVGSRLSLPYVVVHDTLLGAFAVVLTMLGSGPFASIEDRTARLLVAQLFVGMVALIGLSLAVARAERETALRDLAEARAAVERRANLLDTIIHTMDEGVGVIDDHGRLLMRNAKATALFGGIRSLTGRVAGSDFYGFHRLDGTQLPDEEAPHRVALRTGVAVRDADVLVRNSGLPDGRVVRFNSTPLPSLVGGGVVSVMRDVTAERLELLLAARVQAALLPTQAPAVPGYDLAASFVPEGSVGGDLYDWQRTRDGVVLTVADVMGKGPAAAILAATLVTALHEHDPERDVGSVLAATEERLDRQLASSGAFITATRLHVRASTGDVAYADAGHGLSVVVRRDGSTERLAAGGPPLGMMFGAPRAVGHAELHVGDTLVSFSDGVLDGLGGHLDDLRVLSDVVRAAATAQDVVDGVVAAVQRRGTADDDLTVVALRRGTLVVDGDGPTASARPRLGDAGDAVAGPSS</sequence>
<dbReference type="PANTHER" id="PTHR43156">
    <property type="entry name" value="STAGE II SPORULATION PROTEIN E-RELATED"/>
    <property type="match status" value="1"/>
</dbReference>
<dbReference type="EMBL" id="CP002666">
    <property type="protein sequence ID" value="AEE44635.1"/>
    <property type="molecule type" value="Genomic_DNA"/>
</dbReference>
<dbReference type="GO" id="GO:0016791">
    <property type="term" value="F:phosphatase activity"/>
    <property type="evidence" value="ECO:0007669"/>
    <property type="project" value="TreeGrafter"/>
</dbReference>
<dbReference type="SUPFAM" id="SSF81606">
    <property type="entry name" value="PP2C-like"/>
    <property type="match status" value="1"/>
</dbReference>
<name>F4H878_CELFA</name>
<feature type="transmembrane region" description="Helical" evidence="3">
    <location>
        <begin position="196"/>
        <end position="215"/>
    </location>
</feature>
<dbReference type="SUPFAM" id="SSF55785">
    <property type="entry name" value="PYP-like sensor domain (PAS domain)"/>
    <property type="match status" value="1"/>
</dbReference>
<feature type="domain" description="PPM-type phosphatase" evidence="4">
    <location>
        <begin position="457"/>
        <end position="663"/>
    </location>
</feature>
<dbReference type="eggNOG" id="COG3290">
    <property type="taxonomic scope" value="Bacteria"/>
</dbReference>
<dbReference type="eggNOG" id="COG2208">
    <property type="taxonomic scope" value="Bacteria"/>
</dbReference>
<evidence type="ECO:0000256" key="2">
    <source>
        <dbReference type="SAM" id="MobiDB-lite"/>
    </source>
</evidence>
<keyword evidence="3" id="KW-0812">Transmembrane</keyword>
<dbReference type="STRING" id="590998.Celf_0495"/>
<feature type="transmembrane region" description="Helical" evidence="3">
    <location>
        <begin position="57"/>
        <end position="74"/>
    </location>
</feature>
<protein>
    <submittedName>
        <fullName evidence="5">Putative PAS/PAC sensor protein</fullName>
    </submittedName>
</protein>
<dbReference type="RefSeq" id="WP_013769664.1">
    <property type="nucleotide sequence ID" value="NC_015514.1"/>
</dbReference>
<feature type="transmembrane region" description="Helical" evidence="3">
    <location>
        <begin position="269"/>
        <end position="291"/>
    </location>
</feature>
<dbReference type="PROSITE" id="PS51746">
    <property type="entry name" value="PPM_2"/>
    <property type="match status" value="1"/>
</dbReference>
<dbReference type="InterPro" id="IPR035965">
    <property type="entry name" value="PAS-like_dom_sf"/>
</dbReference>
<keyword evidence="3" id="KW-1133">Transmembrane helix</keyword>
<dbReference type="Proteomes" id="UP000008460">
    <property type="component" value="Chromosome"/>
</dbReference>
<dbReference type="Gene3D" id="3.60.40.10">
    <property type="entry name" value="PPM-type phosphatase domain"/>
    <property type="match status" value="1"/>
</dbReference>
<keyword evidence="6" id="KW-1185">Reference proteome</keyword>
<evidence type="ECO:0000259" key="4">
    <source>
        <dbReference type="PROSITE" id="PS51746"/>
    </source>
</evidence>
<keyword evidence="3" id="KW-0472">Membrane</keyword>
<feature type="region of interest" description="Disordered" evidence="2">
    <location>
        <begin position="669"/>
        <end position="693"/>
    </location>
</feature>
<gene>
    <name evidence="5" type="ordered locus">Celf_0495</name>
</gene>
<feature type="transmembrane region" description="Helical" evidence="3">
    <location>
        <begin position="34"/>
        <end position="50"/>
    </location>
</feature>
<proteinExistence type="predicted"/>
<dbReference type="HOGENOM" id="CLU_414941_0_0_11"/>
<keyword evidence="1" id="KW-0378">Hydrolase</keyword>
<evidence type="ECO:0000313" key="6">
    <source>
        <dbReference type="Proteomes" id="UP000008460"/>
    </source>
</evidence>
<feature type="transmembrane region" description="Helical" evidence="3">
    <location>
        <begin position="235"/>
        <end position="257"/>
    </location>
</feature>